<protein>
    <recommendedName>
        <fullName evidence="3">YggT family protein</fullName>
    </recommendedName>
</protein>
<keyword evidence="1" id="KW-1133">Transmembrane helix</keyword>
<geneLocation type="chloroplast" evidence="2"/>
<dbReference type="InterPro" id="IPR003425">
    <property type="entry name" value="CCB3/YggT"/>
</dbReference>
<sequence>MNETQMLIDQLNITDISELTRANELIDPTGIKSILNGMIELLRFGARLYYWILTIRVTLQWFPSINPYIFPLYMLIHATDFYLEQFTGLVPTILGIDMTTMCAFVCLEWIIRTLDAISFV</sequence>
<dbReference type="Pfam" id="PF02325">
    <property type="entry name" value="CCB3_YggT"/>
    <property type="match status" value="1"/>
</dbReference>
<dbReference type="RefSeq" id="YP_009455883.1">
    <property type="nucleotide sequence ID" value="NC_036804.1"/>
</dbReference>
<dbReference type="GeneID" id="35656159"/>
<keyword evidence="2" id="KW-0150">Chloroplast</keyword>
<dbReference type="EMBL" id="KY433579">
    <property type="protein sequence ID" value="AQZ25099.1"/>
    <property type="molecule type" value="Genomic_DNA"/>
</dbReference>
<dbReference type="AlphaFoldDB" id="A0A2I4Q2N4"/>
<proteinExistence type="predicted"/>
<name>A0A2I4Q2N4_9PHAE</name>
<dbReference type="GO" id="GO:0016020">
    <property type="term" value="C:membrane"/>
    <property type="evidence" value="ECO:0007669"/>
    <property type="project" value="InterPro"/>
</dbReference>
<keyword evidence="1" id="KW-0812">Transmembrane</keyword>
<feature type="transmembrane region" description="Helical" evidence="1">
    <location>
        <begin position="48"/>
        <end position="69"/>
    </location>
</feature>
<evidence type="ECO:0000256" key="1">
    <source>
        <dbReference type="SAM" id="Phobius"/>
    </source>
</evidence>
<keyword evidence="1" id="KW-0472">Membrane</keyword>
<evidence type="ECO:0008006" key="3">
    <source>
        <dbReference type="Google" id="ProtNLM"/>
    </source>
</evidence>
<accession>A0A2I4Q2N4</accession>
<gene>
    <name evidence="2" type="primary">ycf19</name>
</gene>
<dbReference type="PANTHER" id="PTHR33219">
    <property type="entry name" value="YLMG HOMOLOG PROTEIN 2, CHLOROPLASTIC"/>
    <property type="match status" value="1"/>
</dbReference>
<reference evidence="2" key="1">
    <citation type="journal article" date="2017" name="Mar. Biotechnol.">
        <title>Plastid Genome of Dictyopteris divaricata (Dictyotales, Phaeophyceae): Understanding the Evolution of Plastid Genomes in Brown Algae.</title>
        <authorList>
            <person name="Liu F."/>
            <person name="Jin Z."/>
            <person name="Wang Y."/>
            <person name="Bi Y."/>
            <person name="Melton J.T.III."/>
        </authorList>
    </citation>
    <scope>NUCLEOTIDE SEQUENCE</scope>
</reference>
<evidence type="ECO:0000313" key="2">
    <source>
        <dbReference type="EMBL" id="AQZ25099.1"/>
    </source>
</evidence>
<feature type="transmembrane region" description="Helical" evidence="1">
    <location>
        <begin position="89"/>
        <end position="111"/>
    </location>
</feature>
<keyword evidence="2" id="KW-0934">Plastid</keyword>
<organism evidence="2">
    <name type="scientific">Dictyopteris divaricata</name>
    <dbReference type="NCBI Taxonomy" id="156996"/>
    <lineage>
        <taxon>Eukaryota</taxon>
        <taxon>Sar</taxon>
        <taxon>Stramenopiles</taxon>
        <taxon>Ochrophyta</taxon>
        <taxon>PX clade</taxon>
        <taxon>Phaeophyceae</taxon>
        <taxon>Dictyotales</taxon>
        <taxon>Dictyotaceae</taxon>
        <taxon>Dictyopteris</taxon>
    </lineage>
</organism>
<dbReference type="PANTHER" id="PTHR33219:SF14">
    <property type="entry name" value="PROTEIN COFACTOR ASSEMBLY OF COMPLEX C SUBUNIT B CCB3, CHLOROPLASTIC-RELATED"/>
    <property type="match status" value="1"/>
</dbReference>